<dbReference type="Proteomes" id="UP000295443">
    <property type="component" value="Unassembled WGS sequence"/>
</dbReference>
<dbReference type="SUPFAM" id="SSF51556">
    <property type="entry name" value="Metallo-dependent hydrolases"/>
    <property type="match status" value="1"/>
</dbReference>
<dbReference type="InterPro" id="IPR032466">
    <property type="entry name" value="Metal_Hydrolase"/>
</dbReference>
<dbReference type="GO" id="GO:0046872">
    <property type="term" value="F:metal ion binding"/>
    <property type="evidence" value="ECO:0007669"/>
    <property type="project" value="InterPro"/>
</dbReference>
<evidence type="ECO:0000313" key="5">
    <source>
        <dbReference type="EMBL" id="TCJ11937.1"/>
    </source>
</evidence>
<dbReference type="InterPro" id="IPR024403">
    <property type="entry name" value="DHOase_cat"/>
</dbReference>
<name>A0A4R1B5X1_9PROT</name>
<keyword evidence="1" id="KW-0862">Zinc</keyword>
<dbReference type="GO" id="GO:0004038">
    <property type="term" value="F:allantoinase activity"/>
    <property type="evidence" value="ECO:0007669"/>
    <property type="project" value="TreeGrafter"/>
</dbReference>
<dbReference type="RefSeq" id="WP_131448364.1">
    <property type="nucleotide sequence ID" value="NZ_SJZB01000046.1"/>
</dbReference>
<keyword evidence="2" id="KW-0665">Pyrimidine biosynthesis</keyword>
<feature type="domain" description="Amidohydrolase 3" evidence="3">
    <location>
        <begin position="341"/>
        <end position="419"/>
    </location>
</feature>
<evidence type="ECO:0000259" key="3">
    <source>
        <dbReference type="Pfam" id="PF07969"/>
    </source>
</evidence>
<reference evidence="5 6" key="1">
    <citation type="submission" date="2019-03" db="EMBL/GenBank/DDBJ databases">
        <title>Genome sequence of Thiobacillaceae bacterium LSR1, a sulfur-oxidizing bacterium isolated from freshwater sediment.</title>
        <authorList>
            <person name="Li S."/>
        </authorList>
    </citation>
    <scope>NUCLEOTIDE SEQUENCE [LARGE SCALE GENOMIC DNA]</scope>
    <source>
        <strain evidence="5 6">LSR1</strain>
    </source>
</reference>
<dbReference type="NCBIfam" id="TIGR00857">
    <property type="entry name" value="pyrC_multi"/>
    <property type="match status" value="1"/>
</dbReference>
<dbReference type="GO" id="GO:0004151">
    <property type="term" value="F:dihydroorotase activity"/>
    <property type="evidence" value="ECO:0007669"/>
    <property type="project" value="UniProtKB-EC"/>
</dbReference>
<dbReference type="AlphaFoldDB" id="A0A4R1B5X1"/>
<dbReference type="OrthoDB" id="9803027at2"/>
<dbReference type="EMBL" id="SJZB01000046">
    <property type="protein sequence ID" value="TCJ11937.1"/>
    <property type="molecule type" value="Genomic_DNA"/>
</dbReference>
<dbReference type="SUPFAM" id="SSF51338">
    <property type="entry name" value="Composite domain of metallo-dependent hydrolases"/>
    <property type="match status" value="1"/>
</dbReference>
<dbReference type="InterPro" id="IPR050138">
    <property type="entry name" value="DHOase/Allantoinase_Hydrolase"/>
</dbReference>
<dbReference type="EC" id="3.5.2.3" evidence="5"/>
<dbReference type="CDD" id="cd01317">
    <property type="entry name" value="DHOase_IIa"/>
    <property type="match status" value="1"/>
</dbReference>
<dbReference type="PANTHER" id="PTHR43668:SF2">
    <property type="entry name" value="ALLANTOINASE"/>
    <property type="match status" value="1"/>
</dbReference>
<evidence type="ECO:0000256" key="1">
    <source>
        <dbReference type="ARBA" id="ARBA00022833"/>
    </source>
</evidence>
<dbReference type="Pfam" id="PF12890">
    <property type="entry name" value="DHOase"/>
    <property type="match status" value="1"/>
</dbReference>
<dbReference type="InterPro" id="IPR013108">
    <property type="entry name" value="Amidohydro_3"/>
</dbReference>
<protein>
    <submittedName>
        <fullName evidence="5">Dihydroorotase</fullName>
        <ecNumber evidence="5">3.5.2.3</ecNumber>
    </submittedName>
</protein>
<proteinExistence type="predicted"/>
<dbReference type="InterPro" id="IPR004722">
    <property type="entry name" value="DHOase"/>
</dbReference>
<evidence type="ECO:0000313" key="6">
    <source>
        <dbReference type="Proteomes" id="UP000295443"/>
    </source>
</evidence>
<dbReference type="Gene3D" id="3.20.20.140">
    <property type="entry name" value="Metal-dependent hydrolases"/>
    <property type="match status" value="1"/>
</dbReference>
<dbReference type="GO" id="GO:0005737">
    <property type="term" value="C:cytoplasm"/>
    <property type="evidence" value="ECO:0007669"/>
    <property type="project" value="TreeGrafter"/>
</dbReference>
<evidence type="ECO:0000256" key="2">
    <source>
        <dbReference type="ARBA" id="ARBA00022975"/>
    </source>
</evidence>
<keyword evidence="6" id="KW-1185">Reference proteome</keyword>
<keyword evidence="5" id="KW-0378">Hydrolase</keyword>
<dbReference type="GO" id="GO:0006145">
    <property type="term" value="P:purine nucleobase catabolic process"/>
    <property type="evidence" value="ECO:0007669"/>
    <property type="project" value="TreeGrafter"/>
</dbReference>
<evidence type="ECO:0000259" key="4">
    <source>
        <dbReference type="Pfam" id="PF12890"/>
    </source>
</evidence>
<dbReference type="NCBIfam" id="NF005791">
    <property type="entry name" value="PRK07627.1"/>
    <property type="match status" value="1"/>
</dbReference>
<dbReference type="InterPro" id="IPR011059">
    <property type="entry name" value="Metal-dep_hydrolase_composite"/>
</dbReference>
<organism evidence="5 6">
    <name type="scientific">Parasulfuritortus cantonensis</name>
    <dbReference type="NCBI Taxonomy" id="2528202"/>
    <lineage>
        <taxon>Bacteria</taxon>
        <taxon>Pseudomonadati</taxon>
        <taxon>Pseudomonadota</taxon>
        <taxon>Betaproteobacteria</taxon>
        <taxon>Nitrosomonadales</taxon>
        <taxon>Thiobacillaceae</taxon>
        <taxon>Parasulfuritortus</taxon>
    </lineage>
</organism>
<gene>
    <name evidence="5" type="ORF">EZJ19_13295</name>
</gene>
<comment type="caution">
    <text evidence="5">The sequence shown here is derived from an EMBL/GenBank/DDBJ whole genome shotgun (WGS) entry which is preliminary data.</text>
</comment>
<feature type="domain" description="Dihydroorotase catalytic" evidence="4">
    <location>
        <begin position="52"/>
        <end position="237"/>
    </location>
</feature>
<dbReference type="PANTHER" id="PTHR43668">
    <property type="entry name" value="ALLANTOINASE"/>
    <property type="match status" value="1"/>
</dbReference>
<dbReference type="Pfam" id="PF07969">
    <property type="entry name" value="Amidohydro_3"/>
    <property type="match status" value="1"/>
</dbReference>
<dbReference type="GO" id="GO:0006221">
    <property type="term" value="P:pyrimidine nucleotide biosynthetic process"/>
    <property type="evidence" value="ECO:0007669"/>
    <property type="project" value="UniProtKB-KW"/>
</dbReference>
<dbReference type="Gene3D" id="2.30.40.10">
    <property type="entry name" value="Urease, subunit C, domain 1"/>
    <property type="match status" value="1"/>
</dbReference>
<accession>A0A4R1B5X1</accession>
<sequence>MKIKISNGRVIDPASGLDAVRDIYIAAGRIVALGAAPADFHANAEVDASGLVVAPGLVDLSVRLREPGLEYMATLESEMHAAAVGGITSLACPPDTDPPLDEPGLVEMLKFRAKNSPGPRVYPIGALTWKLKGERLTEMAELSEAGCVAFSQADDPIVDTMVLLRAMEYAYTFGYPLWLRPQDFHLARSGVVHDGVVSARYGLPAIPVPAETVALQTILLLVRETKARVHLCRLSSRAGVEMVRKAKADGLPVTCDVGVHHVHLSELDTADFNANCHLVPPLRSQRDRDALRAALLDGTIDCICSDHAPVDADAKEKPFQESEAGATGVELLLPLTLKWGAEAGLSLAESLDRVTRKPADILGVDGGRIGAGKPADLCLFDPDAPWTVSTKSLASLGKNSPFLGMELQGRVRYTVIDGHLDYRAG</sequence>